<evidence type="ECO:0000256" key="4">
    <source>
        <dbReference type="ARBA" id="ARBA00022989"/>
    </source>
</evidence>
<sequence>MRTIPVRAGYLANLPMLLSMMLAALWVWYTGNTAESTALFLGIIAGGLVDLDDGFTGRLRNLFFTLIHFSLAATAVQWTFGHPLAFSLLMVWAAFSMTMMGAIDVRYRTIAFGTLLVMLYTVLTYSPLLPWYTNPVMLVCGTSLFSLCTLVLHLLFPNRPVQDNLAGSFARLADYMLVKAQFFDPDEVDLLAERELELAMKNTAVINGFNQCRTALFYRLRRQHRQRSIGMLLQYYLTAQNIHERISSRHVDYAALAHKLAHSDLIYRIQRLIVLQAQACRQMSECLQEDKPYAFNLMLQRAGEGVQQAVARYCAEHGSDEDLPGLQQLTANILAINEQLLWLEQVKNNSKEQNIGDLQIAGLDVDRIRDILPALKAHFTFQSNVLRHAVRLAILTAVTCVVVESFHLKMGYWILLTGVIVCQPNYSATTARLKQRIVGTLLGVVVGSALPYFVPALSGRLIIVVVSTVLFFAFRVRRYSFSTFFITVQVLVGFAIIGMDTQSAMLSRFTDTILGSVLAWCAVSYLWPDWRYLTLGRIAGRALSSDGVYLRQVAQQLQNGLSDDVVYRSARRNAHELAVTLSNTVADMSMEPKRYGQHLAEGKTLLQLNYVLLSCISALGAIRAQVDRLRPQLTPEQVQYWMTIAGSLAELMEQKPDSALFQTKWEALAELLKVSRPLPDDDVVEKVLWRQLHQIHVQLPLYRQALRADAGAGRIAAQ</sequence>
<reference evidence="10 11" key="1">
    <citation type="journal article" date="2014" name="PLoS Genet.">
        <title>Hidden diversity in honey bee gut symbionts detected by single-cell genomics.</title>
        <authorList>
            <person name="Engel P."/>
            <person name="Stepanauskas R."/>
            <person name="Moran N."/>
        </authorList>
    </citation>
    <scope>NUCLEOTIDE SEQUENCE [LARGE SCALE GENOMIC DNA]</scope>
    <source>
        <strain evidence="10 11">SCGC AB-598-J21</strain>
    </source>
</reference>
<gene>
    <name evidence="10" type="ORF">SASC598J21_009170</name>
</gene>
<dbReference type="Proteomes" id="UP000027644">
    <property type="component" value="Unassembled WGS sequence"/>
</dbReference>
<dbReference type="AlphaFoldDB" id="A0A074VFR0"/>
<evidence type="ECO:0000313" key="11">
    <source>
        <dbReference type="Proteomes" id="UP000027644"/>
    </source>
</evidence>
<feature type="transmembrane region" description="Helical" evidence="7">
    <location>
        <begin position="110"/>
        <end position="129"/>
    </location>
</feature>
<feature type="domain" description="Integral membrane bound transporter" evidence="9">
    <location>
        <begin position="399"/>
        <end position="521"/>
    </location>
</feature>
<evidence type="ECO:0000256" key="5">
    <source>
        <dbReference type="ARBA" id="ARBA00023136"/>
    </source>
</evidence>
<evidence type="ECO:0000259" key="9">
    <source>
        <dbReference type="Pfam" id="PF13515"/>
    </source>
</evidence>
<evidence type="ECO:0000256" key="1">
    <source>
        <dbReference type="ARBA" id="ARBA00004651"/>
    </source>
</evidence>
<dbReference type="InterPro" id="IPR010019">
    <property type="entry name" value="Integral_membrane_YccS"/>
</dbReference>
<feature type="transmembrane region" description="Helical" evidence="7">
    <location>
        <begin position="440"/>
        <end position="473"/>
    </location>
</feature>
<dbReference type="InterPro" id="IPR032692">
    <property type="entry name" value="YccS_N"/>
</dbReference>
<dbReference type="PANTHER" id="PTHR30509:SF8">
    <property type="entry name" value="INNER MEMBRANE PROTEIN YCCS"/>
    <property type="match status" value="1"/>
</dbReference>
<keyword evidence="4 7" id="KW-1133">Transmembrane helix</keyword>
<evidence type="ECO:0000259" key="8">
    <source>
        <dbReference type="Pfam" id="PF12805"/>
    </source>
</evidence>
<evidence type="ECO:0000256" key="3">
    <source>
        <dbReference type="ARBA" id="ARBA00022692"/>
    </source>
</evidence>
<evidence type="ECO:0000256" key="7">
    <source>
        <dbReference type="SAM" id="Phobius"/>
    </source>
</evidence>
<keyword evidence="3 7" id="KW-0812">Transmembrane</keyword>
<evidence type="ECO:0000313" key="10">
    <source>
        <dbReference type="EMBL" id="KEQ01305.1"/>
    </source>
</evidence>
<keyword evidence="5 7" id="KW-0472">Membrane</keyword>
<proteinExistence type="inferred from homology"/>
<name>A0A074VFR0_9NEIS</name>
<dbReference type="PANTHER" id="PTHR30509">
    <property type="entry name" value="P-HYDROXYBENZOIC ACID EFFLUX PUMP SUBUNIT-RELATED"/>
    <property type="match status" value="1"/>
</dbReference>
<comment type="similarity">
    <text evidence="6">Belongs to the YccS/YhfK family.</text>
</comment>
<dbReference type="NCBIfam" id="TIGR01666">
    <property type="entry name" value="YCCS"/>
    <property type="match status" value="1"/>
</dbReference>
<dbReference type="Pfam" id="PF12805">
    <property type="entry name" value="FUSC-like"/>
    <property type="match status" value="1"/>
</dbReference>
<accession>A0A074VFR0</accession>
<evidence type="ECO:0000256" key="2">
    <source>
        <dbReference type="ARBA" id="ARBA00022475"/>
    </source>
</evidence>
<feature type="transmembrane region" description="Helical" evidence="7">
    <location>
        <begin position="479"/>
        <end position="497"/>
    </location>
</feature>
<dbReference type="NCBIfam" id="TIGR01667">
    <property type="entry name" value="YCCS_YHFK"/>
    <property type="match status" value="1"/>
</dbReference>
<dbReference type="EMBL" id="AVQL01000427">
    <property type="protein sequence ID" value="KEQ01305.1"/>
    <property type="molecule type" value="Genomic_DNA"/>
</dbReference>
<dbReference type="GO" id="GO:0005886">
    <property type="term" value="C:plasma membrane"/>
    <property type="evidence" value="ECO:0007669"/>
    <property type="project" value="UniProtKB-SubCell"/>
</dbReference>
<dbReference type="InterPro" id="IPR049453">
    <property type="entry name" value="Memb_transporter_dom"/>
</dbReference>
<keyword evidence="2" id="KW-1003">Cell membrane</keyword>
<evidence type="ECO:0000256" key="6">
    <source>
        <dbReference type="ARBA" id="ARBA00043993"/>
    </source>
</evidence>
<feature type="transmembrane region" description="Helical" evidence="7">
    <location>
        <begin position="385"/>
        <end position="404"/>
    </location>
</feature>
<feature type="domain" description="Integral membrane protein YccS N-terminal" evidence="8">
    <location>
        <begin position="61"/>
        <end position="340"/>
    </location>
</feature>
<organism evidence="10 11">
    <name type="scientific">Snodgrassella alvi SCGC AB-598-J21</name>
    <dbReference type="NCBI Taxonomy" id="1385367"/>
    <lineage>
        <taxon>Bacteria</taxon>
        <taxon>Pseudomonadati</taxon>
        <taxon>Pseudomonadota</taxon>
        <taxon>Betaproteobacteria</taxon>
        <taxon>Neisseriales</taxon>
        <taxon>Neisseriaceae</taxon>
        <taxon>Snodgrassella</taxon>
    </lineage>
</organism>
<dbReference type="InterPro" id="IPR010020">
    <property type="entry name" value="Integral_membrane_YCCS_YHJK"/>
</dbReference>
<comment type="subcellular location">
    <subcellularLocation>
        <location evidence="1">Cell membrane</location>
        <topology evidence="1">Multi-pass membrane protein</topology>
    </subcellularLocation>
</comment>
<feature type="transmembrane region" description="Helical" evidence="7">
    <location>
        <begin position="12"/>
        <end position="31"/>
    </location>
</feature>
<protein>
    <submittedName>
        <fullName evidence="10">Putative membrane protein</fullName>
    </submittedName>
</protein>
<comment type="caution">
    <text evidence="10">The sequence shown here is derived from an EMBL/GenBank/DDBJ whole genome shotgun (WGS) entry which is preliminary data.</text>
</comment>
<feature type="transmembrane region" description="Helical" evidence="7">
    <location>
        <begin position="135"/>
        <end position="156"/>
    </location>
</feature>
<dbReference type="Pfam" id="PF13515">
    <property type="entry name" value="FUSC_2"/>
    <property type="match status" value="1"/>
</dbReference>